<evidence type="ECO:0000313" key="6">
    <source>
        <dbReference type="Proteomes" id="UP001221338"/>
    </source>
</evidence>
<reference evidence="3 4" key="1">
    <citation type="submission" date="2017-04" db="EMBL/GenBank/DDBJ databases">
        <authorList>
            <person name="Criscuolo A."/>
        </authorList>
    </citation>
    <scope>NUCLEOTIDE SEQUENCE [LARGE SCALE GENOMIC DNA]</scope>
    <source>
        <strain evidence="3">16-00174</strain>
    </source>
</reference>
<gene>
    <name evidence="3" type="ORF">BACERE00174_05497</name>
    <name evidence="1" type="ORF">FYW06_23410</name>
    <name evidence="2" type="ORF">P6U22_22190</name>
</gene>
<reference evidence="1 5" key="2">
    <citation type="submission" date="2019-09" db="EMBL/GenBank/DDBJ databases">
        <authorList>
            <person name="Geng P."/>
            <person name="Wan X."/>
            <person name="Zhou G."/>
            <person name="Yuan Z."/>
            <person name="Hu X."/>
        </authorList>
    </citation>
    <scope>NUCLEOTIDE SEQUENCE [LARGE SCALE GENOMIC DNA]</scope>
    <source>
        <strain evidence="1 5">EFR-4</strain>
    </source>
</reference>
<organism evidence="1 5">
    <name type="scientific">Bacillus paranthracis</name>
    <dbReference type="NCBI Taxonomy" id="2026186"/>
    <lineage>
        <taxon>Bacteria</taxon>
        <taxon>Bacillati</taxon>
        <taxon>Bacillota</taxon>
        <taxon>Bacilli</taxon>
        <taxon>Bacillales</taxon>
        <taxon>Bacillaceae</taxon>
        <taxon>Bacillus</taxon>
        <taxon>Bacillus cereus group</taxon>
    </lineage>
</organism>
<dbReference type="Proteomes" id="UP001221338">
    <property type="component" value="Unassembled WGS sequence"/>
</dbReference>
<dbReference type="GeneID" id="75088272"/>
<evidence type="ECO:0000313" key="4">
    <source>
        <dbReference type="Proteomes" id="UP000194422"/>
    </source>
</evidence>
<proteinExistence type="predicted"/>
<protein>
    <submittedName>
        <fullName evidence="1">Uncharacterized protein</fullName>
    </submittedName>
</protein>
<dbReference type="EMBL" id="VXCE01000024">
    <property type="protein sequence ID" value="KAA8474879.1"/>
    <property type="molecule type" value="Genomic_DNA"/>
</dbReference>
<name>A0A5M9GMA0_9BACI</name>
<evidence type="ECO:0000313" key="3">
    <source>
        <dbReference type="EMBL" id="SME44294.1"/>
    </source>
</evidence>
<dbReference type="EMBL" id="JARPRV010000017">
    <property type="protein sequence ID" value="MDG0943854.1"/>
    <property type="molecule type" value="Genomic_DNA"/>
</dbReference>
<keyword evidence="6" id="KW-1185">Reference proteome</keyword>
<dbReference type="RefSeq" id="WP_000464520.1">
    <property type="nucleotide sequence ID" value="NZ_CP040880.1"/>
</dbReference>
<reference evidence="2 6" key="3">
    <citation type="submission" date="2023-03" db="EMBL/GenBank/DDBJ databases">
        <title>Genetic diversity of Bacillus cereus sensu lato isolates from Slovenia.</title>
        <authorList>
            <person name="Abdelli M."/>
        </authorList>
    </citation>
    <scope>NUCLEOTIDE SEQUENCE [LARGE SCALE GENOMIC DNA]</scope>
    <source>
        <strain evidence="2 6">SIBC61B</strain>
    </source>
</reference>
<comment type="caution">
    <text evidence="1">The sequence shown here is derived from an EMBL/GenBank/DDBJ whole genome shotgun (WGS) entry which is preliminary data.</text>
</comment>
<dbReference type="AlphaFoldDB" id="A0A5M9GMA0"/>
<accession>A0A5M9GMA0</accession>
<evidence type="ECO:0000313" key="2">
    <source>
        <dbReference type="EMBL" id="MDG0943854.1"/>
    </source>
</evidence>
<evidence type="ECO:0000313" key="5">
    <source>
        <dbReference type="Proteomes" id="UP000325411"/>
    </source>
</evidence>
<dbReference type="Proteomes" id="UP000325411">
    <property type="component" value="Unassembled WGS sequence"/>
</dbReference>
<evidence type="ECO:0000313" key="1">
    <source>
        <dbReference type="EMBL" id="KAA8474879.1"/>
    </source>
</evidence>
<dbReference type="Proteomes" id="UP000194422">
    <property type="component" value="Unassembled WGS sequence"/>
</dbReference>
<dbReference type="EMBL" id="FWYW01000095">
    <property type="protein sequence ID" value="SME44294.1"/>
    <property type="molecule type" value="Genomic_DNA"/>
</dbReference>
<sequence length="64" mass="7315">MFFAATLQDIYEIDDDYLITCKIDNHSKFNFVISKDKVHGTPFIGAHISGNYDDNKEITNIFIG</sequence>